<sequence length="403" mass="40036">MQFLLRAAFVVCCGVCLSACGGGSGNSGSTSASTSPVTLAAGSSMTMKADSSVNVPAGTIVTAPNGTVVTISGSSDTVITQAGAVVTVPASATGPANDVVTTGQASGSGLSTSALSVTSLAGSATTNLQPADGTGAAAVFWGGGHLATDAPGNIILSDRGSLRKVTPSGVVTTLATQFSWDGVAVDPSGNIYGAGNALAIAGPSGTFAALLQEFSVSGTYQQLFANWESAAKNPSVGEGGLVMDSKGALFLADVVNNRIVKFNVGSNTWAVFAGSGTSGNQDGVGTAATFTLNVQSDLAIDSNDNLYVRSVDAVRKIAPDGTVTTVASRLPTSGTIAVDKAGNIYTSGTLVIDRIASDGSVVSYPFTNTTDFITSLVTDSSGNLYAGTRGFGAQIFKITFPSD</sequence>
<dbReference type="Proteomes" id="UP000187012">
    <property type="component" value="Unassembled WGS sequence"/>
</dbReference>
<keyword evidence="1" id="KW-0732">Signal</keyword>
<gene>
    <name evidence="2" type="ORF">BN2475_50166</name>
</gene>
<evidence type="ECO:0000313" key="3">
    <source>
        <dbReference type="Proteomes" id="UP000187012"/>
    </source>
</evidence>
<dbReference type="EMBL" id="CYGX02000005">
    <property type="protein sequence ID" value="SIT35685.1"/>
    <property type="molecule type" value="Genomic_DNA"/>
</dbReference>
<dbReference type="AlphaFoldDB" id="A0A1N7RKR4"/>
<organism evidence="2 3">
    <name type="scientific">Paraburkholderia ribeironis</name>
    <dbReference type="NCBI Taxonomy" id="1247936"/>
    <lineage>
        <taxon>Bacteria</taxon>
        <taxon>Pseudomonadati</taxon>
        <taxon>Pseudomonadota</taxon>
        <taxon>Betaproteobacteria</taxon>
        <taxon>Burkholderiales</taxon>
        <taxon>Burkholderiaceae</taxon>
        <taxon>Paraburkholderia</taxon>
    </lineage>
</organism>
<protein>
    <recommendedName>
        <fullName evidence="4">NHL repeat containing protein</fullName>
    </recommendedName>
</protein>
<keyword evidence="3" id="KW-1185">Reference proteome</keyword>
<dbReference type="STRING" id="1247936.BN2475_50166"/>
<accession>A0A1N7RKR4</accession>
<dbReference type="RefSeq" id="WP_143325719.1">
    <property type="nucleotide sequence ID" value="NZ_CYGX02000005.1"/>
</dbReference>
<feature type="chain" id="PRO_5012952889" description="NHL repeat containing protein" evidence="1">
    <location>
        <begin position="22"/>
        <end position="403"/>
    </location>
</feature>
<dbReference type="InterPro" id="IPR011042">
    <property type="entry name" value="6-blade_b-propeller_TolB-like"/>
</dbReference>
<dbReference type="Gene3D" id="2.120.10.30">
    <property type="entry name" value="TolB, C-terminal domain"/>
    <property type="match status" value="2"/>
</dbReference>
<dbReference type="OrthoDB" id="9774579at2"/>
<proteinExistence type="predicted"/>
<evidence type="ECO:0000313" key="2">
    <source>
        <dbReference type="EMBL" id="SIT35685.1"/>
    </source>
</evidence>
<dbReference type="SUPFAM" id="SSF101898">
    <property type="entry name" value="NHL repeat"/>
    <property type="match status" value="1"/>
</dbReference>
<name>A0A1N7RKR4_9BURK</name>
<evidence type="ECO:0000256" key="1">
    <source>
        <dbReference type="SAM" id="SignalP"/>
    </source>
</evidence>
<dbReference type="SUPFAM" id="SSF63825">
    <property type="entry name" value="YWTD domain"/>
    <property type="match status" value="1"/>
</dbReference>
<reference evidence="2 3" key="1">
    <citation type="submission" date="2016-12" db="EMBL/GenBank/DDBJ databases">
        <authorList>
            <person name="Song W.-J."/>
            <person name="Kurnit D.M."/>
        </authorList>
    </citation>
    <scope>NUCLEOTIDE SEQUENCE [LARGE SCALE GENOMIC DNA]</scope>
    <source>
        <strain evidence="2 3">STM7296</strain>
    </source>
</reference>
<feature type="signal peptide" evidence="1">
    <location>
        <begin position="1"/>
        <end position="21"/>
    </location>
</feature>
<evidence type="ECO:0008006" key="4">
    <source>
        <dbReference type="Google" id="ProtNLM"/>
    </source>
</evidence>